<accession>A0A6S7GTK4</accession>
<evidence type="ECO:0000313" key="1">
    <source>
        <dbReference type="EMBL" id="CAB3993166.1"/>
    </source>
</evidence>
<comment type="caution">
    <text evidence="1">The sequence shown here is derived from an EMBL/GenBank/DDBJ whole genome shotgun (WGS) entry which is preliminary data.</text>
</comment>
<keyword evidence="2" id="KW-1185">Reference proteome</keyword>
<gene>
    <name evidence="1" type="ORF">PACLA_8A052382</name>
</gene>
<dbReference type="PANTHER" id="PTHR47331">
    <property type="entry name" value="PHD-TYPE DOMAIN-CONTAINING PROTEIN"/>
    <property type="match status" value="1"/>
</dbReference>
<dbReference type="PANTHER" id="PTHR47331:SF4">
    <property type="entry name" value="PEPTIDASE S1 DOMAIN-CONTAINING PROTEIN"/>
    <property type="match status" value="1"/>
</dbReference>
<name>A0A6S7GTK4_PARCT</name>
<reference evidence="1" key="1">
    <citation type="submission" date="2020-04" db="EMBL/GenBank/DDBJ databases">
        <authorList>
            <person name="Alioto T."/>
            <person name="Alioto T."/>
            <person name="Gomez Garrido J."/>
        </authorList>
    </citation>
    <scope>NUCLEOTIDE SEQUENCE</scope>
    <source>
        <strain evidence="1">A484AB</strain>
    </source>
</reference>
<dbReference type="EMBL" id="CACRXK020002201">
    <property type="protein sequence ID" value="CAB3993166.1"/>
    <property type="molecule type" value="Genomic_DNA"/>
</dbReference>
<dbReference type="OrthoDB" id="8025181at2759"/>
<organism evidence="1 2">
    <name type="scientific">Paramuricea clavata</name>
    <name type="common">Red gorgonian</name>
    <name type="synonym">Violescent sea-whip</name>
    <dbReference type="NCBI Taxonomy" id="317549"/>
    <lineage>
        <taxon>Eukaryota</taxon>
        <taxon>Metazoa</taxon>
        <taxon>Cnidaria</taxon>
        <taxon>Anthozoa</taxon>
        <taxon>Octocorallia</taxon>
        <taxon>Malacalcyonacea</taxon>
        <taxon>Plexauridae</taxon>
        <taxon>Paramuricea</taxon>
    </lineage>
</organism>
<dbReference type="AlphaFoldDB" id="A0A6S7GTK4"/>
<sequence length="265" mass="29516">MSRPPDVYEMNYQVLIGDKYSPCEANYAVIRTTEDNKEEWPVAVVVVERDIFVDDLYTSSYDDDEAITLRKDVTNLMAKGGFPMRKRLSSSRKVLGTIPQEERGVPTKNVNSGELPSGRALGVKWDGKSDNLGIALAHIDRPKAQNTKRGILKRLATLYDQLSWDSPYVVRAKIRLARTTCQWHHIGKKLNIADIASRGTSGADISADSTWIQGPEFFKSEFSEWPVDKGAVDFPEPSNAKLKKSVLKAKAEPAKTVIDPAAYSN</sequence>
<protein>
    <submittedName>
        <fullName evidence="1">Uncharacterized protein</fullName>
    </submittedName>
</protein>
<evidence type="ECO:0000313" key="2">
    <source>
        <dbReference type="Proteomes" id="UP001152795"/>
    </source>
</evidence>
<dbReference type="Proteomes" id="UP001152795">
    <property type="component" value="Unassembled WGS sequence"/>
</dbReference>
<proteinExistence type="predicted"/>